<dbReference type="GO" id="GO:0006633">
    <property type="term" value="P:fatty acid biosynthetic process"/>
    <property type="evidence" value="ECO:0007669"/>
    <property type="project" value="TreeGrafter"/>
</dbReference>
<keyword evidence="4" id="KW-0067">ATP-binding</keyword>
<reference evidence="7 8" key="1">
    <citation type="journal article" date="2016" name="Sci. Rep.">
        <title>Metabolic traits of an uncultured archaeal lineage -MSBL1- from brine pools of the Red Sea.</title>
        <authorList>
            <person name="Mwirichia R."/>
            <person name="Alam I."/>
            <person name="Rashid M."/>
            <person name="Vinu M."/>
            <person name="Ba-Alawi W."/>
            <person name="Anthony Kamau A."/>
            <person name="Kamanda Ngugi D."/>
            <person name="Goker M."/>
            <person name="Klenk H.P."/>
            <person name="Bajic V."/>
            <person name="Stingl U."/>
        </authorList>
    </citation>
    <scope>NUCLEOTIDE SEQUENCE [LARGE SCALE GENOMIC DNA]</scope>
    <source>
        <strain evidence="7">SCGC-AAA259E22</strain>
    </source>
</reference>
<feature type="domain" description="AMP-dependent synthetase/ligase" evidence="5">
    <location>
        <begin position="41"/>
        <end position="414"/>
    </location>
</feature>
<dbReference type="SUPFAM" id="SSF56801">
    <property type="entry name" value="Acetyl-CoA synthetase-like"/>
    <property type="match status" value="1"/>
</dbReference>
<dbReference type="GO" id="GO:0006637">
    <property type="term" value="P:acyl-CoA metabolic process"/>
    <property type="evidence" value="ECO:0007669"/>
    <property type="project" value="TreeGrafter"/>
</dbReference>
<sequence length="553" mass="62347">MVNRLNAFHFYENDWESYDTLCNRFEWEVPDKFNMGDYICDRWTTEKPGSVALCYQDDKEEREGEISFQELSNLTNKLANYLREIGVGFGDRVGVNAPQIPETLIAHIAVWKLGAVSVPLSILFGPDALTYRLDDCSAKAVVVDSSNVSAFRESKAELDNLGGVLVIGDESEEEEELFWSAIEESSSELDRVSTDAEDNAVIIYTSGTTGPPKGVLHGHRVLLGNLPLFVTSFCNMEMRENQIHWTPSEWAWVATLFDVLFPTLFYGKSVLAHRGGKFDPERAFELIEKYELTNLFIPPTALRMMMQVDNPRERYETGTVKLITSGGESLGETIPKWAGKTFNAPVHEAYGQTEANLTIGDCTALFEFRGEWIGRPAPGHKVQIMEPGAENPVGRGEVGEIAVKKNPVVFKEYWKKPEKTEEKVVGDWLLTEDLGKMDEEGYVQFKSRKDDVIISSGYRIGPEEIEDTICELDSVVDTGVIGIPDEERGEVPKAFVIPKGKPTENLKKKIKAYVRERLAAYEYPREIEFIDELPKTTTGKIRRKSLRKLEGIE</sequence>
<dbReference type="PROSITE" id="PS00455">
    <property type="entry name" value="AMP_BINDING"/>
    <property type="match status" value="1"/>
</dbReference>
<evidence type="ECO:0000259" key="6">
    <source>
        <dbReference type="Pfam" id="PF13193"/>
    </source>
</evidence>
<dbReference type="InterPro" id="IPR020845">
    <property type="entry name" value="AMP-binding_CS"/>
</dbReference>
<dbReference type="PANTHER" id="PTHR43605:SF10">
    <property type="entry name" value="ACYL-COA SYNTHETASE MEDIUM CHAIN FAMILY MEMBER 3"/>
    <property type="match status" value="1"/>
</dbReference>
<feature type="domain" description="AMP-binding enzyme C-terminal" evidence="6">
    <location>
        <begin position="464"/>
        <end position="540"/>
    </location>
</feature>
<dbReference type="Gene3D" id="3.30.300.30">
    <property type="match status" value="1"/>
</dbReference>
<comment type="caution">
    <text evidence="7">The sequence shown here is derived from an EMBL/GenBank/DDBJ whole genome shotgun (WGS) entry which is preliminary data.</text>
</comment>
<dbReference type="Pfam" id="PF13193">
    <property type="entry name" value="AMP-binding_C"/>
    <property type="match status" value="1"/>
</dbReference>
<keyword evidence="8" id="KW-1185">Reference proteome</keyword>
<accession>A0A133UIL8</accession>
<keyword evidence="3" id="KW-0547">Nucleotide-binding</keyword>
<dbReference type="InterPro" id="IPR025110">
    <property type="entry name" value="AMP-bd_C"/>
</dbReference>
<dbReference type="AlphaFoldDB" id="A0A133UIL8"/>
<keyword evidence="2" id="KW-0436">Ligase</keyword>
<dbReference type="GO" id="GO:0016405">
    <property type="term" value="F:CoA-ligase activity"/>
    <property type="evidence" value="ECO:0007669"/>
    <property type="project" value="UniProtKB-ARBA"/>
</dbReference>
<dbReference type="GO" id="GO:0004321">
    <property type="term" value="F:fatty-acyl-CoA synthase activity"/>
    <property type="evidence" value="ECO:0007669"/>
    <property type="project" value="TreeGrafter"/>
</dbReference>
<protein>
    <submittedName>
        <fullName evidence="7">AMP-dependent synthetase</fullName>
    </submittedName>
</protein>
<evidence type="ECO:0000256" key="3">
    <source>
        <dbReference type="ARBA" id="ARBA00022741"/>
    </source>
</evidence>
<dbReference type="InterPro" id="IPR000873">
    <property type="entry name" value="AMP-dep_synth/lig_dom"/>
</dbReference>
<dbReference type="InterPro" id="IPR051087">
    <property type="entry name" value="Mitochondrial_ACSM"/>
</dbReference>
<dbReference type="InterPro" id="IPR045851">
    <property type="entry name" value="AMP-bd_C_sf"/>
</dbReference>
<dbReference type="Pfam" id="PF00501">
    <property type="entry name" value="AMP-binding"/>
    <property type="match status" value="1"/>
</dbReference>
<name>A0A133UIL8_9EURY</name>
<evidence type="ECO:0000256" key="4">
    <source>
        <dbReference type="ARBA" id="ARBA00022840"/>
    </source>
</evidence>
<dbReference type="Proteomes" id="UP000070657">
    <property type="component" value="Unassembled WGS sequence"/>
</dbReference>
<dbReference type="GO" id="GO:0015645">
    <property type="term" value="F:fatty acid ligase activity"/>
    <property type="evidence" value="ECO:0007669"/>
    <property type="project" value="TreeGrafter"/>
</dbReference>
<dbReference type="PATRIC" id="fig|1698265.3.peg.50"/>
<dbReference type="Gene3D" id="3.40.50.12780">
    <property type="entry name" value="N-terminal domain of ligase-like"/>
    <property type="match status" value="1"/>
</dbReference>
<organism evidence="7 8">
    <name type="scientific">candidate division MSBL1 archaeon SCGC-AAA259E22</name>
    <dbReference type="NCBI Taxonomy" id="1698265"/>
    <lineage>
        <taxon>Archaea</taxon>
        <taxon>Methanobacteriati</taxon>
        <taxon>Methanobacteriota</taxon>
        <taxon>candidate division MSBL1</taxon>
    </lineage>
</organism>
<evidence type="ECO:0000256" key="1">
    <source>
        <dbReference type="ARBA" id="ARBA00006432"/>
    </source>
</evidence>
<evidence type="ECO:0000313" key="7">
    <source>
        <dbReference type="EMBL" id="KXA94018.1"/>
    </source>
</evidence>
<evidence type="ECO:0000256" key="2">
    <source>
        <dbReference type="ARBA" id="ARBA00022598"/>
    </source>
</evidence>
<gene>
    <name evidence="7" type="ORF">AKJ66_00200</name>
</gene>
<dbReference type="GO" id="GO:0005524">
    <property type="term" value="F:ATP binding"/>
    <property type="evidence" value="ECO:0007669"/>
    <property type="project" value="UniProtKB-KW"/>
</dbReference>
<dbReference type="PANTHER" id="PTHR43605">
    <property type="entry name" value="ACYL-COENZYME A SYNTHETASE"/>
    <property type="match status" value="1"/>
</dbReference>
<evidence type="ECO:0000313" key="8">
    <source>
        <dbReference type="Proteomes" id="UP000070657"/>
    </source>
</evidence>
<proteinExistence type="inferred from homology"/>
<dbReference type="InterPro" id="IPR042099">
    <property type="entry name" value="ANL_N_sf"/>
</dbReference>
<dbReference type="EMBL" id="LHXP01000001">
    <property type="protein sequence ID" value="KXA94018.1"/>
    <property type="molecule type" value="Genomic_DNA"/>
</dbReference>
<evidence type="ECO:0000259" key="5">
    <source>
        <dbReference type="Pfam" id="PF00501"/>
    </source>
</evidence>
<comment type="similarity">
    <text evidence="1">Belongs to the ATP-dependent AMP-binding enzyme family.</text>
</comment>